<accession>B3SDX4</accession>
<feature type="compositionally biased region" description="Basic and acidic residues" evidence="1">
    <location>
        <begin position="417"/>
        <end position="436"/>
    </location>
</feature>
<dbReference type="HOGENOM" id="CLU_417595_0_0_1"/>
<dbReference type="EMBL" id="DS985311">
    <property type="protein sequence ID" value="EDV19072.1"/>
    <property type="molecule type" value="Genomic_DNA"/>
</dbReference>
<sequence>MPVDFHKGGLRNGCLMDIVDKVLRKADATSVESQVTSFLQDSEFLTTAEKDILSDCSDPQERMDIAILLLKSVINLDLNRFCRFLKTSSLTKAREMGKNLIKEIQRAASNKEPVLIDYPEASKICLKNQENIIIIDSVPGIKLVIPSDSLTEDEKIKVSVHYHDPPYADGTRKFIMLTPIVNLEPDGLTFEGPAKPILILPILQEAVSALENQGIDFEHCEKSLLHRNNINSSWKKEDCTFFINVEDEYKCIRYTLNHFSLNSVICKNVTTKSNNNSSKCEDDQSDTMEDDNESSEYEDANADSIAPEQSDRSMASNQCYEQDHGTKFDENGCLKFCLQNESLNLNNNAICKDNRRYTKTERKSEMHHTTRPEQLQSQKNIESSGSTGTKKKIKEEENLLQLDNNSYVETSLIDASNNKESEKNNKADPGFVRRSEASSSTQSNFEKNTKAGDIKTQRPTIIQKRVEMLAYALPVQPDKLHINLVIKSCNSKAEYELSEKMVELDLTIDGNAKPLLKNGKYILRYLSSSDDAKYQKIGGLEITINWNDSDRNDNYYNYGNRIIYPKLPNTSKDKGRVEICKFEMNRETSGNESNVIISGYIDGYIEELHRKAFTSKSCSKGTNNPVSLYEAESYSHSLTLPLLQNKWDNRRNKSLYD</sequence>
<dbReference type="GeneID" id="6759656"/>
<dbReference type="Gene3D" id="2.60.220.30">
    <property type="match status" value="1"/>
</dbReference>
<dbReference type="CTD" id="6759656"/>
<name>B3SDX4_TRIAD</name>
<feature type="region of interest" description="Disordered" evidence="1">
    <location>
        <begin position="360"/>
        <end position="398"/>
    </location>
</feature>
<dbReference type="InParanoid" id="B3SDX4"/>
<dbReference type="KEGG" id="tad:TRIADDRAFT_62478"/>
<dbReference type="RefSeq" id="XP_002118443.1">
    <property type="nucleotide sequence ID" value="XM_002118407.1"/>
</dbReference>
<evidence type="ECO:0000313" key="2">
    <source>
        <dbReference type="EMBL" id="EDV19072.1"/>
    </source>
</evidence>
<evidence type="ECO:0000256" key="1">
    <source>
        <dbReference type="SAM" id="MobiDB-lite"/>
    </source>
</evidence>
<proteinExistence type="predicted"/>
<dbReference type="Proteomes" id="UP000009022">
    <property type="component" value="Unassembled WGS sequence"/>
</dbReference>
<dbReference type="PANTHER" id="PTHR35205">
    <property type="entry name" value="NB-ARC AND TPR DOMAIN PROTEIN"/>
    <property type="match status" value="1"/>
</dbReference>
<feature type="region of interest" description="Disordered" evidence="1">
    <location>
        <begin position="413"/>
        <end position="451"/>
    </location>
</feature>
<feature type="compositionally biased region" description="Basic and acidic residues" evidence="1">
    <location>
        <begin position="360"/>
        <end position="371"/>
    </location>
</feature>
<dbReference type="PANTHER" id="PTHR35205:SF1">
    <property type="entry name" value="ZU5 DOMAIN-CONTAINING PROTEIN"/>
    <property type="match status" value="1"/>
</dbReference>
<dbReference type="OrthoDB" id="6065502at2759"/>
<dbReference type="AlphaFoldDB" id="B3SDX4"/>
<protein>
    <recommendedName>
        <fullName evidence="4">ZU5 domain-containing protein</fullName>
    </recommendedName>
</protein>
<keyword evidence="3" id="KW-1185">Reference proteome</keyword>
<feature type="region of interest" description="Disordered" evidence="1">
    <location>
        <begin position="273"/>
        <end position="317"/>
    </location>
</feature>
<evidence type="ECO:0000313" key="3">
    <source>
        <dbReference type="Proteomes" id="UP000009022"/>
    </source>
</evidence>
<feature type="compositionally biased region" description="Polar residues" evidence="1">
    <location>
        <begin position="437"/>
        <end position="446"/>
    </location>
</feature>
<evidence type="ECO:0008006" key="4">
    <source>
        <dbReference type="Google" id="ProtNLM"/>
    </source>
</evidence>
<organism evidence="2 3">
    <name type="scientific">Trichoplax adhaerens</name>
    <name type="common">Trichoplax reptans</name>
    <dbReference type="NCBI Taxonomy" id="10228"/>
    <lineage>
        <taxon>Eukaryota</taxon>
        <taxon>Metazoa</taxon>
        <taxon>Placozoa</taxon>
        <taxon>Uniplacotomia</taxon>
        <taxon>Trichoplacea</taxon>
        <taxon>Trichoplacidae</taxon>
        <taxon>Trichoplax</taxon>
    </lineage>
</organism>
<reference evidence="2 3" key="1">
    <citation type="journal article" date="2008" name="Nature">
        <title>The Trichoplax genome and the nature of placozoans.</title>
        <authorList>
            <person name="Srivastava M."/>
            <person name="Begovic E."/>
            <person name="Chapman J."/>
            <person name="Putnam N.H."/>
            <person name="Hellsten U."/>
            <person name="Kawashima T."/>
            <person name="Kuo A."/>
            <person name="Mitros T."/>
            <person name="Salamov A."/>
            <person name="Carpenter M.L."/>
            <person name="Signorovitch A.Y."/>
            <person name="Moreno M.A."/>
            <person name="Kamm K."/>
            <person name="Grimwood J."/>
            <person name="Schmutz J."/>
            <person name="Shapiro H."/>
            <person name="Grigoriev I.V."/>
            <person name="Buss L.W."/>
            <person name="Schierwater B."/>
            <person name="Dellaporta S.L."/>
            <person name="Rokhsar D.S."/>
        </authorList>
    </citation>
    <scope>NUCLEOTIDE SEQUENCE [LARGE SCALE GENOMIC DNA]</scope>
    <source>
        <strain evidence="2 3">Grell-BS-1999</strain>
    </source>
</reference>
<feature type="compositionally biased region" description="Acidic residues" evidence="1">
    <location>
        <begin position="283"/>
        <end position="301"/>
    </location>
</feature>
<gene>
    <name evidence="2" type="ORF">TRIADDRAFT_62478</name>
</gene>
<dbReference type="PhylomeDB" id="B3SDX4"/>